<dbReference type="Proteomes" id="UP001159405">
    <property type="component" value="Unassembled WGS sequence"/>
</dbReference>
<gene>
    <name evidence="1" type="ORF">PLOB_00024493</name>
</gene>
<proteinExistence type="predicted"/>
<organism evidence="1 2">
    <name type="scientific">Porites lobata</name>
    <dbReference type="NCBI Taxonomy" id="104759"/>
    <lineage>
        <taxon>Eukaryota</taxon>
        <taxon>Metazoa</taxon>
        <taxon>Cnidaria</taxon>
        <taxon>Anthozoa</taxon>
        <taxon>Hexacorallia</taxon>
        <taxon>Scleractinia</taxon>
        <taxon>Fungiina</taxon>
        <taxon>Poritidae</taxon>
        <taxon>Porites</taxon>
    </lineage>
</organism>
<reference evidence="1 2" key="1">
    <citation type="submission" date="2022-05" db="EMBL/GenBank/DDBJ databases">
        <authorList>
            <consortium name="Genoscope - CEA"/>
            <person name="William W."/>
        </authorList>
    </citation>
    <scope>NUCLEOTIDE SEQUENCE [LARGE SCALE GENOMIC DNA]</scope>
</reference>
<comment type="caution">
    <text evidence="1">The sequence shown here is derived from an EMBL/GenBank/DDBJ whole genome shotgun (WGS) entry which is preliminary data.</text>
</comment>
<sequence>MSPVNIVLSYAWYFQKDRYDWSFEITGNLKEYNKKFPTGHAIGPEHARAILSEPQTAFHVPYEMWLWPKVLLSYCLSHRVNPEFRSGESAQGESCLVWLSWLIIYAR</sequence>
<accession>A0ABN8RP03</accession>
<name>A0ABN8RP03_9CNID</name>
<evidence type="ECO:0000313" key="2">
    <source>
        <dbReference type="Proteomes" id="UP001159405"/>
    </source>
</evidence>
<keyword evidence="2" id="KW-1185">Reference proteome</keyword>
<protein>
    <submittedName>
        <fullName evidence="1">Uncharacterized protein</fullName>
    </submittedName>
</protein>
<dbReference type="EMBL" id="CALNXK010000291">
    <property type="protein sequence ID" value="CAH3181185.1"/>
    <property type="molecule type" value="Genomic_DNA"/>
</dbReference>
<evidence type="ECO:0000313" key="1">
    <source>
        <dbReference type="EMBL" id="CAH3181185.1"/>
    </source>
</evidence>